<keyword evidence="3 7" id="KW-1133">Transmembrane helix</keyword>
<gene>
    <name evidence="9" type="ORF">BDV40DRAFT_311571</name>
</gene>
<dbReference type="Pfam" id="PF20684">
    <property type="entry name" value="Fung_rhodopsin"/>
    <property type="match status" value="1"/>
</dbReference>
<sequence>MLISEKRTVPYPGNKGILSNEVHCMPMYASSNMSCLSIANTPLSPSLERHYRLSKRWGTASQRKNQHILRRLSRISRFIAAGSVKRLSFDDYVMTTTFIIYTSLLILIQISSQHGTNLFPPEDTQRILADPQQVQDRIYGSKIVIGLEQCMLFSTWGVKICMLTLFWRLTANIRFLHLYVKAIAVYVAVGFVVIMVAYYGIYCRPFEQYWQLPVENMQCATYQHYSITQAVFNISSDAAMLVVPIPLLMKTQLKARRKFILVCIMSLGVFTIFAAILNKVYNFASPLTTTYQIWYIREASTAIYVANLICLWPLLRKLFGLKAFQANSKHYRQHGAHLMKGSPGASQSPGTTISSQSRPSFSIPRIYLSRLGSGKTVKNVVPKGAGEVLPSREATNKLSVSRLDTMEVAHQEMKGLGEPGPTLGETHKSHDLEVGDISHIDYHSSLKFG</sequence>
<organism evidence="9 10">
    <name type="scientific">Aspergillus tamarii</name>
    <dbReference type="NCBI Taxonomy" id="41984"/>
    <lineage>
        <taxon>Eukaryota</taxon>
        <taxon>Fungi</taxon>
        <taxon>Dikarya</taxon>
        <taxon>Ascomycota</taxon>
        <taxon>Pezizomycotina</taxon>
        <taxon>Eurotiomycetes</taxon>
        <taxon>Eurotiomycetidae</taxon>
        <taxon>Eurotiales</taxon>
        <taxon>Aspergillaceae</taxon>
        <taxon>Aspergillus</taxon>
        <taxon>Aspergillus subgen. Circumdati</taxon>
    </lineage>
</organism>
<keyword evidence="4 7" id="KW-0472">Membrane</keyword>
<accession>A0A5N6UYD6</accession>
<evidence type="ECO:0000259" key="8">
    <source>
        <dbReference type="Pfam" id="PF20684"/>
    </source>
</evidence>
<evidence type="ECO:0000256" key="2">
    <source>
        <dbReference type="ARBA" id="ARBA00022692"/>
    </source>
</evidence>
<dbReference type="GO" id="GO:0016020">
    <property type="term" value="C:membrane"/>
    <property type="evidence" value="ECO:0007669"/>
    <property type="project" value="UniProtKB-SubCell"/>
</dbReference>
<keyword evidence="2 7" id="KW-0812">Transmembrane</keyword>
<feature type="region of interest" description="Disordered" evidence="6">
    <location>
        <begin position="335"/>
        <end position="358"/>
    </location>
</feature>
<comment type="similarity">
    <text evidence="5">Belongs to the SAT4 family.</text>
</comment>
<evidence type="ECO:0000256" key="1">
    <source>
        <dbReference type="ARBA" id="ARBA00004141"/>
    </source>
</evidence>
<feature type="transmembrane region" description="Helical" evidence="7">
    <location>
        <begin position="178"/>
        <end position="202"/>
    </location>
</feature>
<feature type="transmembrane region" description="Helical" evidence="7">
    <location>
        <begin position="143"/>
        <end position="166"/>
    </location>
</feature>
<evidence type="ECO:0000256" key="6">
    <source>
        <dbReference type="SAM" id="MobiDB-lite"/>
    </source>
</evidence>
<dbReference type="Proteomes" id="UP000326950">
    <property type="component" value="Unassembled WGS sequence"/>
</dbReference>
<evidence type="ECO:0000256" key="4">
    <source>
        <dbReference type="ARBA" id="ARBA00023136"/>
    </source>
</evidence>
<comment type="subcellular location">
    <subcellularLocation>
        <location evidence="1">Membrane</location>
        <topology evidence="1">Multi-pass membrane protein</topology>
    </subcellularLocation>
</comment>
<evidence type="ECO:0000313" key="9">
    <source>
        <dbReference type="EMBL" id="KAE8163644.1"/>
    </source>
</evidence>
<dbReference type="AlphaFoldDB" id="A0A5N6UYD6"/>
<dbReference type="PANTHER" id="PTHR33048:SF110">
    <property type="entry name" value="UBID FAMILY DECARBOXYLASE"/>
    <property type="match status" value="1"/>
</dbReference>
<dbReference type="PANTHER" id="PTHR33048">
    <property type="entry name" value="PTH11-LIKE INTEGRAL MEMBRANE PROTEIN (AFU_ORTHOLOGUE AFUA_5G11245)"/>
    <property type="match status" value="1"/>
</dbReference>
<evidence type="ECO:0000256" key="7">
    <source>
        <dbReference type="SAM" id="Phobius"/>
    </source>
</evidence>
<feature type="transmembrane region" description="Helical" evidence="7">
    <location>
        <begin position="293"/>
        <end position="315"/>
    </location>
</feature>
<dbReference type="EMBL" id="ML738615">
    <property type="protein sequence ID" value="KAE8163644.1"/>
    <property type="molecule type" value="Genomic_DNA"/>
</dbReference>
<proteinExistence type="inferred from homology"/>
<dbReference type="OrthoDB" id="3903189at2759"/>
<feature type="transmembrane region" description="Helical" evidence="7">
    <location>
        <begin position="259"/>
        <end position="281"/>
    </location>
</feature>
<protein>
    <recommendedName>
        <fullName evidence="8">Rhodopsin domain-containing protein</fullName>
    </recommendedName>
</protein>
<evidence type="ECO:0000256" key="3">
    <source>
        <dbReference type="ARBA" id="ARBA00022989"/>
    </source>
</evidence>
<evidence type="ECO:0000256" key="5">
    <source>
        <dbReference type="ARBA" id="ARBA00038359"/>
    </source>
</evidence>
<keyword evidence="10" id="KW-1185">Reference proteome</keyword>
<dbReference type="InterPro" id="IPR049326">
    <property type="entry name" value="Rhodopsin_dom_fungi"/>
</dbReference>
<dbReference type="InterPro" id="IPR052337">
    <property type="entry name" value="SAT4-like"/>
</dbReference>
<evidence type="ECO:0000313" key="10">
    <source>
        <dbReference type="Proteomes" id="UP000326950"/>
    </source>
</evidence>
<reference evidence="9 10" key="1">
    <citation type="submission" date="2019-04" db="EMBL/GenBank/DDBJ databases">
        <title>Friends and foes A comparative genomics study of 23 Aspergillus species from section Flavi.</title>
        <authorList>
            <consortium name="DOE Joint Genome Institute"/>
            <person name="Kjaerbolling I."/>
            <person name="Vesth T."/>
            <person name="Frisvad J.C."/>
            <person name="Nybo J.L."/>
            <person name="Theobald S."/>
            <person name="Kildgaard S."/>
            <person name="Isbrandt T."/>
            <person name="Kuo A."/>
            <person name="Sato A."/>
            <person name="Lyhne E.K."/>
            <person name="Kogle M.E."/>
            <person name="Wiebenga A."/>
            <person name="Kun R.S."/>
            <person name="Lubbers R.J."/>
            <person name="Makela M.R."/>
            <person name="Barry K."/>
            <person name="Chovatia M."/>
            <person name="Clum A."/>
            <person name="Daum C."/>
            <person name="Haridas S."/>
            <person name="He G."/>
            <person name="LaButti K."/>
            <person name="Lipzen A."/>
            <person name="Mondo S."/>
            <person name="Riley R."/>
            <person name="Salamov A."/>
            <person name="Simmons B.A."/>
            <person name="Magnuson J.K."/>
            <person name="Henrissat B."/>
            <person name="Mortensen U.H."/>
            <person name="Larsen T.O."/>
            <person name="Devries R.P."/>
            <person name="Grigoriev I.V."/>
            <person name="Machida M."/>
            <person name="Baker S.E."/>
            <person name="Andersen M.R."/>
        </authorList>
    </citation>
    <scope>NUCLEOTIDE SEQUENCE [LARGE SCALE GENOMIC DNA]</scope>
    <source>
        <strain evidence="9 10">CBS 117626</strain>
    </source>
</reference>
<feature type="compositionally biased region" description="Polar residues" evidence="6">
    <location>
        <begin position="344"/>
        <end position="358"/>
    </location>
</feature>
<name>A0A5N6UYD6_ASPTM</name>
<feature type="domain" description="Rhodopsin" evidence="8">
    <location>
        <begin position="77"/>
        <end position="317"/>
    </location>
</feature>